<sequence>MTYTTIRASVARDNRLVATNGQTGQPMFSDWGKAGRLPQLFWASSQLSPNIRKIYSIPAVGARDNRSITTYGQTGQPKLMFSDWGKAGRLPQLFWASSQLRSRNSFTHVARGHYFTRVDL</sequence>
<comment type="caution">
    <text evidence="1">The sequence shown here is derived from an EMBL/GenBank/DDBJ whole genome shotgun (WGS) entry which is preliminary data.</text>
</comment>
<dbReference type="EMBL" id="JAWDGP010001382">
    <property type="protein sequence ID" value="KAK3792276.1"/>
    <property type="molecule type" value="Genomic_DNA"/>
</dbReference>
<gene>
    <name evidence="1" type="ORF">RRG08_007355</name>
</gene>
<accession>A0AAE1AS13</accession>
<name>A0AAE1AS13_9GAST</name>
<keyword evidence="2" id="KW-1185">Reference proteome</keyword>
<evidence type="ECO:0000313" key="2">
    <source>
        <dbReference type="Proteomes" id="UP001283361"/>
    </source>
</evidence>
<proteinExistence type="predicted"/>
<dbReference type="AlphaFoldDB" id="A0AAE1AS13"/>
<protein>
    <submittedName>
        <fullName evidence="1">Uncharacterized protein</fullName>
    </submittedName>
</protein>
<reference evidence="1" key="1">
    <citation type="journal article" date="2023" name="G3 (Bethesda)">
        <title>A reference genome for the long-term kleptoplast-retaining sea slug Elysia crispata morphotype clarki.</title>
        <authorList>
            <person name="Eastman K.E."/>
            <person name="Pendleton A.L."/>
            <person name="Shaikh M.A."/>
            <person name="Suttiyut T."/>
            <person name="Ogas R."/>
            <person name="Tomko P."/>
            <person name="Gavelis G."/>
            <person name="Widhalm J.R."/>
            <person name="Wisecaver J.H."/>
        </authorList>
    </citation>
    <scope>NUCLEOTIDE SEQUENCE</scope>
    <source>
        <strain evidence="1">ECLA1</strain>
    </source>
</reference>
<organism evidence="1 2">
    <name type="scientific">Elysia crispata</name>
    <name type="common">lettuce slug</name>
    <dbReference type="NCBI Taxonomy" id="231223"/>
    <lineage>
        <taxon>Eukaryota</taxon>
        <taxon>Metazoa</taxon>
        <taxon>Spiralia</taxon>
        <taxon>Lophotrochozoa</taxon>
        <taxon>Mollusca</taxon>
        <taxon>Gastropoda</taxon>
        <taxon>Heterobranchia</taxon>
        <taxon>Euthyneura</taxon>
        <taxon>Panpulmonata</taxon>
        <taxon>Sacoglossa</taxon>
        <taxon>Placobranchoidea</taxon>
        <taxon>Plakobranchidae</taxon>
        <taxon>Elysia</taxon>
    </lineage>
</organism>
<evidence type="ECO:0000313" key="1">
    <source>
        <dbReference type="EMBL" id="KAK3792276.1"/>
    </source>
</evidence>
<dbReference type="Proteomes" id="UP001283361">
    <property type="component" value="Unassembled WGS sequence"/>
</dbReference>